<protein>
    <submittedName>
        <fullName evidence="1">Uncharacterized protein</fullName>
    </submittedName>
</protein>
<proteinExistence type="predicted"/>
<keyword evidence="2" id="KW-1185">Reference proteome</keyword>
<organism evidence="1 2">
    <name type="scientific">Sparassis crispa</name>
    <dbReference type="NCBI Taxonomy" id="139825"/>
    <lineage>
        <taxon>Eukaryota</taxon>
        <taxon>Fungi</taxon>
        <taxon>Dikarya</taxon>
        <taxon>Basidiomycota</taxon>
        <taxon>Agaricomycotina</taxon>
        <taxon>Agaricomycetes</taxon>
        <taxon>Polyporales</taxon>
        <taxon>Sparassidaceae</taxon>
        <taxon>Sparassis</taxon>
    </lineage>
</organism>
<comment type="caution">
    <text evidence="1">The sequence shown here is derived from an EMBL/GenBank/DDBJ whole genome shotgun (WGS) entry which is preliminary data.</text>
</comment>
<dbReference type="InParanoid" id="A0A401GW82"/>
<dbReference type="AlphaFoldDB" id="A0A401GW82"/>
<dbReference type="EMBL" id="BFAD01000009">
    <property type="protein sequence ID" value="GBE86487.1"/>
    <property type="molecule type" value="Genomic_DNA"/>
</dbReference>
<name>A0A401GW82_9APHY</name>
<accession>A0A401GW82</accession>
<reference evidence="1 2" key="1">
    <citation type="journal article" date="2018" name="Sci. Rep.">
        <title>Genome sequence of the cauliflower mushroom Sparassis crispa (Hanabiratake) and its association with beneficial usage.</title>
        <authorList>
            <person name="Kiyama R."/>
            <person name="Furutani Y."/>
            <person name="Kawaguchi K."/>
            <person name="Nakanishi T."/>
        </authorList>
    </citation>
    <scope>NUCLEOTIDE SEQUENCE [LARGE SCALE GENOMIC DNA]</scope>
</reference>
<evidence type="ECO:0000313" key="1">
    <source>
        <dbReference type="EMBL" id="GBE86487.1"/>
    </source>
</evidence>
<sequence length="183" mass="20936">MTASQWWTALEGTYYYVSYKHSSIQPKSSAEDISRLAPPPQSAKNACREYMLKQGEVSRCCDKAADKHLTDRVNINVRFGVHATFLPYDPDNTLVQRGNTFVSRAIADQDKQLWAEVVWELSVLNFHLDLLDLDWTMAEAHYTHAIRNLAAQRKASICDIWNGIGVRPMWQEDIDYDPLGCLN</sequence>
<dbReference type="OrthoDB" id="2803447at2759"/>
<dbReference type="RefSeq" id="XP_027617400.1">
    <property type="nucleotide sequence ID" value="XM_027761599.1"/>
</dbReference>
<dbReference type="GeneID" id="38783404"/>
<gene>
    <name evidence="1" type="ORF">SCP_0903660</name>
</gene>
<dbReference type="Proteomes" id="UP000287166">
    <property type="component" value="Unassembled WGS sequence"/>
</dbReference>
<evidence type="ECO:0000313" key="2">
    <source>
        <dbReference type="Proteomes" id="UP000287166"/>
    </source>
</evidence>